<evidence type="ECO:0000256" key="5">
    <source>
        <dbReference type="ARBA" id="ARBA00023274"/>
    </source>
</evidence>
<dbReference type="GO" id="GO:0004525">
    <property type="term" value="F:ribonuclease III activity"/>
    <property type="evidence" value="ECO:0007669"/>
    <property type="project" value="InterPro"/>
</dbReference>
<keyword evidence="4" id="KW-0496">Mitochondrion</keyword>
<dbReference type="CDD" id="cd19873">
    <property type="entry name" value="DSRM_MRPL3_like"/>
    <property type="match status" value="1"/>
</dbReference>
<dbReference type="STRING" id="763407.A0A163CV68"/>
<accession>A0A163CV68</accession>
<dbReference type="GO" id="GO:0003725">
    <property type="term" value="F:double-stranded RNA binding"/>
    <property type="evidence" value="ECO:0007669"/>
    <property type="project" value="InterPro"/>
</dbReference>
<comment type="subcellular location">
    <subcellularLocation>
        <location evidence="1">Mitochondrion</location>
    </subcellularLocation>
</comment>
<evidence type="ECO:0000256" key="8">
    <source>
        <dbReference type="PROSITE-ProRule" id="PRU00266"/>
    </source>
</evidence>
<dbReference type="PANTHER" id="PTHR11207:SF32">
    <property type="entry name" value="LARGE RIBOSOMAL SUBUNIT PROTEIN ML44"/>
    <property type="match status" value="1"/>
</dbReference>
<proteinExistence type="inferred from homology"/>
<evidence type="ECO:0000256" key="6">
    <source>
        <dbReference type="ARBA" id="ARBA00024034"/>
    </source>
</evidence>
<dbReference type="Proteomes" id="UP000077315">
    <property type="component" value="Unassembled WGS sequence"/>
</dbReference>
<dbReference type="SMART" id="SM00358">
    <property type="entry name" value="DSRM"/>
    <property type="match status" value="1"/>
</dbReference>
<evidence type="ECO:0000256" key="4">
    <source>
        <dbReference type="ARBA" id="ARBA00023128"/>
    </source>
</evidence>
<evidence type="ECO:0000259" key="9">
    <source>
        <dbReference type="PROSITE" id="PS50137"/>
    </source>
</evidence>
<evidence type="ECO:0000256" key="1">
    <source>
        <dbReference type="ARBA" id="ARBA00004173"/>
    </source>
</evidence>
<dbReference type="OrthoDB" id="67027at2759"/>
<evidence type="ECO:0000256" key="7">
    <source>
        <dbReference type="ARBA" id="ARBA00035187"/>
    </source>
</evidence>
<dbReference type="Gene3D" id="1.10.1520.10">
    <property type="entry name" value="Ribonuclease III domain"/>
    <property type="match status" value="1"/>
</dbReference>
<comment type="similarity">
    <text evidence="6">Belongs to the ribonuclease III family. Mitochondrion-specific ribosomal protein mL44 subfamily.</text>
</comment>
<gene>
    <name evidence="11" type="ORF">PHYBLDRAFT_184044</name>
</gene>
<sequence length="298" mass="32578">MFGILPRAHTITTAAVRRATVAAPLQRAFIHAKYDDEEPKFVSHDASLHSLGARLGLQALDKDILRKAVTHKSLEDQDNNAALEFIGKRVVGICATEHFHCKYPEMHPDAFDATLFSYIGNRSIGRVGSNAGLQHSIRWKAPQSDDEKLGQSTVMADCMNALIGAVYQEQGFEAAKKFIHGHVLSRDFDVKTVLKVGQPKRHLTALLKKIGKPKAISRLVSETGRLSSAPVFVVGVFSGEEKLGEGFGSSIKMAEHAALQDALYQHYGKVTKDFTLPSDAGKVEQYTPAFLGNTQAII</sequence>
<evidence type="ECO:0000259" key="10">
    <source>
        <dbReference type="PROSITE" id="PS50142"/>
    </source>
</evidence>
<keyword evidence="5" id="KW-0687">Ribonucleoprotein</keyword>
<dbReference type="InterPro" id="IPR000999">
    <property type="entry name" value="RNase_III_dom"/>
</dbReference>
<dbReference type="EMBL" id="KV441027">
    <property type="protein sequence ID" value="OAD65820.1"/>
    <property type="molecule type" value="Genomic_DNA"/>
</dbReference>
<name>A0A163CV68_PHYB8</name>
<protein>
    <recommendedName>
        <fullName evidence="7">Large ribosomal subunit protein mL44</fullName>
    </recommendedName>
</protein>
<dbReference type="InterPro" id="IPR036389">
    <property type="entry name" value="RNase_III_sf"/>
</dbReference>
<organism evidence="11 12">
    <name type="scientific">Phycomyces blakesleeanus (strain ATCC 8743b / DSM 1359 / FGSC 10004 / NBRC 33097 / NRRL 1555)</name>
    <dbReference type="NCBI Taxonomy" id="763407"/>
    <lineage>
        <taxon>Eukaryota</taxon>
        <taxon>Fungi</taxon>
        <taxon>Fungi incertae sedis</taxon>
        <taxon>Mucoromycota</taxon>
        <taxon>Mucoromycotina</taxon>
        <taxon>Mucoromycetes</taxon>
        <taxon>Mucorales</taxon>
        <taxon>Phycomycetaceae</taxon>
        <taxon>Phycomyces</taxon>
    </lineage>
</organism>
<dbReference type="GO" id="GO:0005739">
    <property type="term" value="C:mitochondrion"/>
    <property type="evidence" value="ECO:0007669"/>
    <property type="project" value="TreeGrafter"/>
</dbReference>
<dbReference type="SUPFAM" id="SSF54768">
    <property type="entry name" value="dsRNA-binding domain-like"/>
    <property type="match status" value="1"/>
</dbReference>
<evidence type="ECO:0000256" key="2">
    <source>
        <dbReference type="ARBA" id="ARBA00022884"/>
    </source>
</evidence>
<dbReference type="PROSITE" id="PS50142">
    <property type="entry name" value="RNASE_3_2"/>
    <property type="match status" value="1"/>
</dbReference>
<dbReference type="Gene3D" id="3.30.160.20">
    <property type="match status" value="1"/>
</dbReference>
<keyword evidence="3" id="KW-0689">Ribosomal protein</keyword>
<dbReference type="PANTHER" id="PTHR11207">
    <property type="entry name" value="RIBONUCLEASE III"/>
    <property type="match status" value="1"/>
</dbReference>
<keyword evidence="2 8" id="KW-0694">RNA-binding</keyword>
<dbReference type="CDD" id="cd00593">
    <property type="entry name" value="RIBOc"/>
    <property type="match status" value="1"/>
</dbReference>
<dbReference type="Pfam" id="PF14622">
    <property type="entry name" value="Ribonucleas_3_3"/>
    <property type="match status" value="1"/>
</dbReference>
<evidence type="ECO:0000313" key="11">
    <source>
        <dbReference type="EMBL" id="OAD65820.1"/>
    </source>
</evidence>
<dbReference type="AlphaFoldDB" id="A0A163CV68"/>
<reference evidence="12" key="1">
    <citation type="submission" date="2015-06" db="EMBL/GenBank/DDBJ databases">
        <title>Expansion of signal transduction pathways in fungi by whole-genome duplication.</title>
        <authorList>
            <consortium name="DOE Joint Genome Institute"/>
            <person name="Corrochano L.M."/>
            <person name="Kuo A."/>
            <person name="Marcet-Houben M."/>
            <person name="Polaino S."/>
            <person name="Salamov A."/>
            <person name="Villalobos J.M."/>
            <person name="Alvarez M.I."/>
            <person name="Avalos J."/>
            <person name="Benito E.P."/>
            <person name="Benoit I."/>
            <person name="Burger G."/>
            <person name="Camino L.P."/>
            <person name="Canovas D."/>
            <person name="Cerda-Olmedo E."/>
            <person name="Cheng J.-F."/>
            <person name="Dominguez A."/>
            <person name="Elias M."/>
            <person name="Eslava A.P."/>
            <person name="Glaser F."/>
            <person name="Grimwood J."/>
            <person name="Gutierrez G."/>
            <person name="Heitman J."/>
            <person name="Henrissat B."/>
            <person name="Iturriaga E.A."/>
            <person name="Lang B.F."/>
            <person name="Lavin J.L."/>
            <person name="Lee S."/>
            <person name="Li W."/>
            <person name="Lindquist E."/>
            <person name="Lopez-Garcia S."/>
            <person name="Luque E.M."/>
            <person name="Marcos A.T."/>
            <person name="Martin J."/>
            <person name="McCluskey K."/>
            <person name="Medina H.R."/>
            <person name="Miralles-Duran A."/>
            <person name="Miyazaki A."/>
            <person name="Munoz-Torres E."/>
            <person name="Oguiza J.A."/>
            <person name="Ohm R."/>
            <person name="Olmedo M."/>
            <person name="Orejas M."/>
            <person name="Ortiz-Castellanos L."/>
            <person name="Pisabarro A.G."/>
            <person name="Rodriguez-Romero J."/>
            <person name="Ruiz-Herrera J."/>
            <person name="Ruiz-Vazquez R."/>
            <person name="Sanz C."/>
            <person name="Schackwitz W."/>
            <person name="Schmutz J."/>
            <person name="Shahriari M."/>
            <person name="Shelest E."/>
            <person name="Silva-Franco F."/>
            <person name="Soanes D."/>
            <person name="Syed K."/>
            <person name="Tagua V.G."/>
            <person name="Talbot N.J."/>
            <person name="Thon M."/>
            <person name="De vries R.P."/>
            <person name="Wiebenga A."/>
            <person name="Yadav J.S."/>
            <person name="Braun E.L."/>
            <person name="Baker S."/>
            <person name="Garre V."/>
            <person name="Horwitz B."/>
            <person name="Torres-Martinez S."/>
            <person name="Idnurm A."/>
            <person name="Herrera-Estrella A."/>
            <person name="Gabaldon T."/>
            <person name="Grigoriev I.V."/>
        </authorList>
    </citation>
    <scope>NUCLEOTIDE SEQUENCE [LARGE SCALE GENOMIC DNA]</scope>
    <source>
        <strain evidence="12">NRRL 1555(-)</strain>
    </source>
</reference>
<dbReference type="SMART" id="SM00535">
    <property type="entry name" value="RIBOc"/>
    <property type="match status" value="1"/>
</dbReference>
<dbReference type="FunCoup" id="A0A163CV68">
    <property type="interactions" value="248"/>
</dbReference>
<dbReference type="VEuPathDB" id="FungiDB:PHYBLDRAFT_184044"/>
<dbReference type="GO" id="GO:0006396">
    <property type="term" value="P:RNA processing"/>
    <property type="evidence" value="ECO:0007669"/>
    <property type="project" value="InterPro"/>
</dbReference>
<feature type="domain" description="RNase III" evidence="10">
    <location>
        <begin position="48"/>
        <end position="171"/>
    </location>
</feature>
<dbReference type="InterPro" id="IPR044443">
    <property type="entry name" value="Ribosomal_mL44_DSRM_fung"/>
</dbReference>
<dbReference type="InParanoid" id="A0A163CV68"/>
<dbReference type="SUPFAM" id="SSF69065">
    <property type="entry name" value="RNase III domain-like"/>
    <property type="match status" value="1"/>
</dbReference>
<keyword evidence="12" id="KW-1185">Reference proteome</keyword>
<dbReference type="RefSeq" id="XP_018283860.1">
    <property type="nucleotide sequence ID" value="XM_018438871.1"/>
</dbReference>
<dbReference type="Pfam" id="PF22892">
    <property type="entry name" value="DSRM_MRPL44"/>
    <property type="match status" value="1"/>
</dbReference>
<evidence type="ECO:0000313" key="12">
    <source>
        <dbReference type="Proteomes" id="UP000077315"/>
    </source>
</evidence>
<evidence type="ECO:0000256" key="3">
    <source>
        <dbReference type="ARBA" id="ARBA00022980"/>
    </source>
</evidence>
<dbReference type="InterPro" id="IPR014720">
    <property type="entry name" value="dsRBD_dom"/>
</dbReference>
<dbReference type="InterPro" id="IPR044444">
    <property type="entry name" value="Ribosomal_mL44_DSRM_metazoa"/>
</dbReference>
<dbReference type="PROSITE" id="PS50137">
    <property type="entry name" value="DS_RBD"/>
    <property type="match status" value="1"/>
</dbReference>
<dbReference type="GO" id="GO:0003735">
    <property type="term" value="F:structural constituent of ribosome"/>
    <property type="evidence" value="ECO:0007669"/>
    <property type="project" value="TreeGrafter"/>
</dbReference>
<feature type="domain" description="DRBM" evidence="9">
    <location>
        <begin position="198"/>
        <end position="268"/>
    </location>
</feature>
<dbReference type="GeneID" id="28999777"/>